<evidence type="ECO:0000259" key="1">
    <source>
        <dbReference type="PROSITE" id="PS50995"/>
    </source>
</evidence>
<dbReference type="InterPro" id="IPR036390">
    <property type="entry name" value="WH_DNA-bd_sf"/>
</dbReference>
<dbReference type="PANTHER" id="PTHR33164:SF85">
    <property type="entry name" value="TRANSCRIPTIONAL REGULATOR, MARR FAMILY"/>
    <property type="match status" value="1"/>
</dbReference>
<proteinExistence type="predicted"/>
<dbReference type="SUPFAM" id="SSF46785">
    <property type="entry name" value="Winged helix' DNA-binding domain"/>
    <property type="match status" value="1"/>
</dbReference>
<dbReference type="PANTHER" id="PTHR33164">
    <property type="entry name" value="TRANSCRIPTIONAL REGULATOR, MARR FAMILY"/>
    <property type="match status" value="1"/>
</dbReference>
<keyword evidence="3" id="KW-1185">Reference proteome</keyword>
<reference evidence="2 3" key="1">
    <citation type="submission" date="2019-01" db="EMBL/GenBank/DDBJ databases">
        <title>Ktedonosporobacter rubrisoli SCAWS-G2.</title>
        <authorList>
            <person name="Huang Y."/>
            <person name="Yan B."/>
        </authorList>
    </citation>
    <scope>NUCLEOTIDE SEQUENCE [LARGE SCALE GENOMIC DNA]</scope>
    <source>
        <strain evidence="2 3">SCAWS-G2</strain>
    </source>
</reference>
<dbReference type="KEGG" id="kbs:EPA93_46765"/>
<dbReference type="Gene3D" id="1.10.10.10">
    <property type="entry name" value="Winged helix-like DNA-binding domain superfamily/Winged helix DNA-binding domain"/>
    <property type="match status" value="1"/>
</dbReference>
<dbReference type="Proteomes" id="UP000290365">
    <property type="component" value="Chromosome"/>
</dbReference>
<dbReference type="PROSITE" id="PS50995">
    <property type="entry name" value="HTH_MARR_2"/>
    <property type="match status" value="1"/>
</dbReference>
<organism evidence="2 3">
    <name type="scientific">Ktedonosporobacter rubrisoli</name>
    <dbReference type="NCBI Taxonomy" id="2509675"/>
    <lineage>
        <taxon>Bacteria</taxon>
        <taxon>Bacillati</taxon>
        <taxon>Chloroflexota</taxon>
        <taxon>Ktedonobacteria</taxon>
        <taxon>Ktedonobacterales</taxon>
        <taxon>Ktedonosporobacteraceae</taxon>
        <taxon>Ktedonosporobacter</taxon>
    </lineage>
</organism>
<dbReference type="InterPro" id="IPR039422">
    <property type="entry name" value="MarR/SlyA-like"/>
</dbReference>
<dbReference type="InterPro" id="IPR036388">
    <property type="entry name" value="WH-like_DNA-bd_sf"/>
</dbReference>
<feature type="domain" description="HTH marR-type" evidence="1">
    <location>
        <begin position="12"/>
        <end position="144"/>
    </location>
</feature>
<accession>A0A4P6K521</accession>
<evidence type="ECO:0000313" key="2">
    <source>
        <dbReference type="EMBL" id="QBD83072.1"/>
    </source>
</evidence>
<gene>
    <name evidence="2" type="ORF">EPA93_46765</name>
</gene>
<name>A0A4P6K521_KTERU</name>
<dbReference type="RefSeq" id="WP_129894140.1">
    <property type="nucleotide sequence ID" value="NZ_CP035758.1"/>
</dbReference>
<protein>
    <submittedName>
        <fullName evidence="2">MarR family transcriptional regulator</fullName>
    </submittedName>
</protein>
<dbReference type="SMART" id="SM00347">
    <property type="entry name" value="HTH_MARR"/>
    <property type="match status" value="1"/>
</dbReference>
<evidence type="ECO:0000313" key="3">
    <source>
        <dbReference type="Proteomes" id="UP000290365"/>
    </source>
</evidence>
<dbReference type="AlphaFoldDB" id="A0A4P6K521"/>
<dbReference type="OrthoDB" id="158803at2"/>
<dbReference type="EMBL" id="CP035758">
    <property type="protein sequence ID" value="QBD83072.1"/>
    <property type="molecule type" value="Genomic_DNA"/>
</dbReference>
<dbReference type="Pfam" id="PF12802">
    <property type="entry name" value="MarR_2"/>
    <property type="match status" value="1"/>
</dbReference>
<dbReference type="InterPro" id="IPR000835">
    <property type="entry name" value="HTH_MarR-typ"/>
</dbReference>
<dbReference type="PRINTS" id="PR00598">
    <property type="entry name" value="HTHMARR"/>
</dbReference>
<sequence>MEEKREITTLNRTPVFAWLRMARIVQKVQYDANKQLRPWNLTLAQFDVLAQVGTTEGMTQQELAASLLVTKGNISQLLDKMELAGLLVRKQEKGRAFRIYLTEEGLTLFAEVVPAHEDFIMQQFLTLSSQEQAQLLSILRKLDHALKS</sequence>
<dbReference type="GO" id="GO:0003700">
    <property type="term" value="F:DNA-binding transcription factor activity"/>
    <property type="evidence" value="ECO:0007669"/>
    <property type="project" value="InterPro"/>
</dbReference>
<dbReference type="GO" id="GO:0006950">
    <property type="term" value="P:response to stress"/>
    <property type="evidence" value="ECO:0007669"/>
    <property type="project" value="TreeGrafter"/>
</dbReference>